<accession>A0A1H8YAJ9</accession>
<dbReference type="EMBL" id="FOEF01000013">
    <property type="protein sequence ID" value="SEP49290.1"/>
    <property type="molecule type" value="Genomic_DNA"/>
</dbReference>
<dbReference type="Proteomes" id="UP000198582">
    <property type="component" value="Unassembled WGS sequence"/>
</dbReference>
<dbReference type="STRING" id="394193.SAMN04489732_1132"/>
<organism evidence="1 2">
    <name type="scientific">Amycolatopsis saalfeldensis</name>
    <dbReference type="NCBI Taxonomy" id="394193"/>
    <lineage>
        <taxon>Bacteria</taxon>
        <taxon>Bacillati</taxon>
        <taxon>Actinomycetota</taxon>
        <taxon>Actinomycetes</taxon>
        <taxon>Pseudonocardiales</taxon>
        <taxon>Pseudonocardiaceae</taxon>
        <taxon>Amycolatopsis</taxon>
    </lineage>
</organism>
<dbReference type="RefSeq" id="WP_091621277.1">
    <property type="nucleotide sequence ID" value="NZ_FOEF01000013.1"/>
</dbReference>
<protein>
    <submittedName>
        <fullName evidence="1">Uncharacterized protein</fullName>
    </submittedName>
</protein>
<sequence length="162" mass="17188">MSSARGELAALAVDRLAGRAVYSGDLVDAGGRALVEGVDSPSLPELAGLGRDDADAPDVFARVVHELGIELPADATAARWQLLGESLGAMVRGEATPAKSSGPVVEFDRLLGYPGVLRELVRWFAMLDAWIPTDVTPVSFCEQQILEQARLVLAGPWPPVTR</sequence>
<proteinExistence type="predicted"/>
<name>A0A1H8YAJ9_9PSEU</name>
<reference evidence="1 2" key="1">
    <citation type="submission" date="2016-10" db="EMBL/GenBank/DDBJ databases">
        <authorList>
            <person name="de Groot N.N."/>
        </authorList>
    </citation>
    <scope>NUCLEOTIDE SEQUENCE [LARGE SCALE GENOMIC DNA]</scope>
    <source>
        <strain evidence="1 2">DSM 44993</strain>
    </source>
</reference>
<keyword evidence="2" id="KW-1185">Reference proteome</keyword>
<evidence type="ECO:0000313" key="2">
    <source>
        <dbReference type="Proteomes" id="UP000198582"/>
    </source>
</evidence>
<dbReference type="OrthoDB" id="3871906at2"/>
<dbReference type="AlphaFoldDB" id="A0A1H8YAJ9"/>
<evidence type="ECO:0000313" key="1">
    <source>
        <dbReference type="EMBL" id="SEP49290.1"/>
    </source>
</evidence>
<gene>
    <name evidence="1" type="ORF">SAMN04489732_1132</name>
</gene>